<dbReference type="InterPro" id="IPR024882">
    <property type="entry name" value="NUP58/p45/49"/>
</dbReference>
<reference evidence="10" key="1">
    <citation type="submission" date="2021-12" db="EMBL/GenBank/DDBJ databases">
        <authorList>
            <person name="King R."/>
        </authorList>
    </citation>
    <scope>NUCLEOTIDE SEQUENCE</scope>
</reference>
<evidence type="ECO:0000256" key="6">
    <source>
        <dbReference type="ARBA" id="ARBA00023132"/>
    </source>
</evidence>
<evidence type="ECO:0000256" key="5">
    <source>
        <dbReference type="ARBA" id="ARBA00023010"/>
    </source>
</evidence>
<keyword evidence="4" id="KW-0653">Protein transport</keyword>
<dbReference type="Gene3D" id="6.10.140.1350">
    <property type="match status" value="1"/>
</dbReference>
<keyword evidence="11" id="KW-1185">Reference proteome</keyword>
<keyword evidence="7" id="KW-0539">Nucleus</keyword>
<dbReference type="GO" id="GO:0015031">
    <property type="term" value="P:protein transport"/>
    <property type="evidence" value="ECO:0007669"/>
    <property type="project" value="UniProtKB-KW"/>
</dbReference>
<evidence type="ECO:0008006" key="12">
    <source>
        <dbReference type="Google" id="ProtNLM"/>
    </source>
</evidence>
<feature type="compositionally biased region" description="Low complexity" evidence="9">
    <location>
        <begin position="187"/>
        <end position="201"/>
    </location>
</feature>
<feature type="region of interest" description="Disordered" evidence="9">
    <location>
        <begin position="1"/>
        <end position="146"/>
    </location>
</feature>
<dbReference type="PANTHER" id="PTHR13437:SF2">
    <property type="entry name" value="NUCLEOPORIN P58_P45"/>
    <property type="match status" value="1"/>
</dbReference>
<keyword evidence="8" id="KW-0175">Coiled coil</keyword>
<comment type="subcellular location">
    <subcellularLocation>
        <location evidence="1">Nucleus</location>
        <location evidence="1">Nuclear pore complex</location>
    </subcellularLocation>
</comment>
<keyword evidence="3" id="KW-0509">mRNA transport</keyword>
<feature type="region of interest" description="Disordered" evidence="9">
    <location>
        <begin position="583"/>
        <end position="622"/>
    </location>
</feature>
<feature type="region of interest" description="Disordered" evidence="9">
    <location>
        <begin position="168"/>
        <end position="201"/>
    </location>
</feature>
<evidence type="ECO:0000313" key="10">
    <source>
        <dbReference type="EMBL" id="CAH0560748.1"/>
    </source>
</evidence>
<proteinExistence type="predicted"/>
<dbReference type="AlphaFoldDB" id="A0A9P0BDI5"/>
<evidence type="ECO:0000256" key="9">
    <source>
        <dbReference type="SAM" id="MobiDB-lite"/>
    </source>
</evidence>
<feature type="compositionally biased region" description="Low complexity" evidence="9">
    <location>
        <begin position="18"/>
        <end position="36"/>
    </location>
</feature>
<keyword evidence="5" id="KW-0811">Translocation</keyword>
<keyword evidence="6" id="KW-0906">Nuclear pore complex</keyword>
<dbReference type="PANTHER" id="PTHR13437">
    <property type="entry name" value="NUCLEOPORIN P58/P45 NUCLEOPORIN-LIKE PROTEIN 1"/>
    <property type="match status" value="1"/>
</dbReference>
<sequence>MAFNFGTPQGAPPAFGAQTSTFGQPQQTQQTPQFGAQSGGFSFGANTAQPQAQAPSLFNTPTQQTQAPQSTGFSFGASTGPAPSFGALTQQAGAPSFGAQPTLGAPQQQQPAAPGFGAAPSYGQATAGAPQYGAQTTVPTTNPPSFGAATSGFGAATSAAPSFGAPSTGAPSLFGTPTSKPGGLFGAQPAPAATTSTQSTGFSFGAPNAALPKASVAPTLQTSQPATLLSFGTPASTATATLSFPATSAAAPLGGPSFGAQAATSAPQGLSFGTSSASSANTLNFTATTTPASTGIFSLGGLGGTTAAISTVATSAVSTPVVGLGGVAASQSKTGAKANAQKEISPKDQPLPNEIQQTVENFKNVVKDQKSHSSDISRCSVRDYRKVEQEIDLLNNLISEVETQLQKNRHLTEKLKYDTAKSFQNVEMAQRTQDTPPGLQYENMAPLKFFLELADSFEREMLTIKFQIESADKFVKNYNNPNQITHQDIALGMKRLHETFVALAGRLQAVHSQVETQKETYVNLRKHLYNDSTNPFDKLSASNSYEERLKKSLAHSPPRFATGPTPFSNLSLGGNGITAMAAQKHSQNASMMPTQPPAFPSTSFGQPIGGTQPSNTSLFGSVTNQSSFGFNSSFQLQKPPSGNKRGAQ</sequence>
<evidence type="ECO:0000256" key="2">
    <source>
        <dbReference type="ARBA" id="ARBA00022448"/>
    </source>
</evidence>
<dbReference type="EMBL" id="OV121138">
    <property type="protein sequence ID" value="CAH0560748.1"/>
    <property type="molecule type" value="Genomic_DNA"/>
</dbReference>
<feature type="coiled-coil region" evidence="8">
    <location>
        <begin position="384"/>
        <end position="414"/>
    </location>
</feature>
<evidence type="ECO:0000256" key="8">
    <source>
        <dbReference type="SAM" id="Coils"/>
    </source>
</evidence>
<dbReference type="OrthoDB" id="2538017at2759"/>
<feature type="compositionally biased region" description="Polar residues" evidence="9">
    <location>
        <begin position="600"/>
        <end position="622"/>
    </location>
</feature>
<accession>A0A9P0BDI5</accession>
<feature type="compositionally biased region" description="Polar residues" evidence="9">
    <location>
        <begin position="133"/>
        <end position="144"/>
    </location>
</feature>
<feature type="region of interest" description="Disordered" evidence="9">
    <location>
        <begin position="629"/>
        <end position="648"/>
    </location>
</feature>
<evidence type="ECO:0000256" key="7">
    <source>
        <dbReference type="ARBA" id="ARBA00023242"/>
    </source>
</evidence>
<organism evidence="10 11">
    <name type="scientific">Brassicogethes aeneus</name>
    <name type="common">Rape pollen beetle</name>
    <name type="synonym">Meligethes aeneus</name>
    <dbReference type="NCBI Taxonomy" id="1431903"/>
    <lineage>
        <taxon>Eukaryota</taxon>
        <taxon>Metazoa</taxon>
        <taxon>Ecdysozoa</taxon>
        <taxon>Arthropoda</taxon>
        <taxon>Hexapoda</taxon>
        <taxon>Insecta</taxon>
        <taxon>Pterygota</taxon>
        <taxon>Neoptera</taxon>
        <taxon>Endopterygota</taxon>
        <taxon>Coleoptera</taxon>
        <taxon>Polyphaga</taxon>
        <taxon>Cucujiformia</taxon>
        <taxon>Nitidulidae</taxon>
        <taxon>Meligethinae</taxon>
        <taxon>Brassicogethes</taxon>
    </lineage>
</organism>
<evidence type="ECO:0000256" key="3">
    <source>
        <dbReference type="ARBA" id="ARBA00022816"/>
    </source>
</evidence>
<feature type="compositionally biased region" description="Polar residues" evidence="9">
    <location>
        <begin position="584"/>
        <end position="593"/>
    </location>
</feature>
<evidence type="ECO:0000256" key="1">
    <source>
        <dbReference type="ARBA" id="ARBA00004567"/>
    </source>
</evidence>
<evidence type="ECO:0000256" key="4">
    <source>
        <dbReference type="ARBA" id="ARBA00022927"/>
    </source>
</evidence>
<feature type="compositionally biased region" description="Polar residues" evidence="9">
    <location>
        <begin position="46"/>
        <end position="59"/>
    </location>
</feature>
<dbReference type="GO" id="GO:0008139">
    <property type="term" value="F:nuclear localization sequence binding"/>
    <property type="evidence" value="ECO:0007669"/>
    <property type="project" value="InterPro"/>
</dbReference>
<feature type="compositionally biased region" description="Low complexity" evidence="9">
    <location>
        <begin position="98"/>
        <end position="120"/>
    </location>
</feature>
<dbReference type="GO" id="GO:0017056">
    <property type="term" value="F:structural constituent of nuclear pore"/>
    <property type="evidence" value="ECO:0007669"/>
    <property type="project" value="InterPro"/>
</dbReference>
<feature type="compositionally biased region" description="Low complexity" evidence="9">
    <location>
        <begin position="60"/>
        <end position="71"/>
    </location>
</feature>
<dbReference type="GO" id="GO:0051028">
    <property type="term" value="P:mRNA transport"/>
    <property type="evidence" value="ECO:0007669"/>
    <property type="project" value="UniProtKB-KW"/>
</dbReference>
<dbReference type="GO" id="GO:0005643">
    <property type="term" value="C:nuclear pore"/>
    <property type="evidence" value="ECO:0007669"/>
    <property type="project" value="UniProtKB-SubCell"/>
</dbReference>
<protein>
    <recommendedName>
        <fullName evidence="12">Nucleoporin p58/p45</fullName>
    </recommendedName>
</protein>
<evidence type="ECO:0000313" key="11">
    <source>
        <dbReference type="Proteomes" id="UP001154078"/>
    </source>
</evidence>
<name>A0A9P0BDI5_BRAAE</name>
<dbReference type="Proteomes" id="UP001154078">
    <property type="component" value="Chromosome 7"/>
</dbReference>
<gene>
    <name evidence="10" type="ORF">MELIAE_LOCUS10456</name>
</gene>
<keyword evidence="2" id="KW-0813">Transport</keyword>
<dbReference type="Pfam" id="PF15967">
    <property type="entry name" value="Nucleoporin_FG2"/>
    <property type="match status" value="1"/>
</dbReference>